<dbReference type="STRING" id="178339.BH719_06595"/>
<sequence length="209" mass="22869">MIASSSTRSVLFDVGGVLVDSHPDPLAVAALLGEETAAFARLVDQAIWAHRGEYDAGCSDRQFWDRVAGDCGLPEPSPATLKELVGLDTARMLDANPDVIELARDLRRGGARLGIVSNAPYSVSRSIKESEWGSCFDFFVFSCDYGVCKPQRGIYRDALVQSGSNVHDVVFVDDRKVNVRAAELMGMGGILWTNPLDARQRLREFGYLL</sequence>
<accession>A0A1D8B330</accession>
<dbReference type="AlphaFoldDB" id="A0A1D8B330"/>
<dbReference type="SFLD" id="SFLDS00003">
    <property type="entry name" value="Haloacid_Dehalogenase"/>
    <property type="match status" value="1"/>
</dbReference>
<proteinExistence type="predicted"/>
<keyword evidence="2" id="KW-1185">Reference proteome</keyword>
<dbReference type="SUPFAM" id="SSF56784">
    <property type="entry name" value="HAD-like"/>
    <property type="match status" value="1"/>
</dbReference>
<dbReference type="PANTHER" id="PTHR43611">
    <property type="entry name" value="ALPHA-D-GLUCOSE 1-PHOSPHATE PHOSPHATASE"/>
    <property type="match status" value="1"/>
</dbReference>
<dbReference type="Pfam" id="PF00702">
    <property type="entry name" value="Hydrolase"/>
    <property type="match status" value="1"/>
</dbReference>
<gene>
    <name evidence="1" type="ORF">BH719_06595</name>
</gene>
<evidence type="ECO:0000313" key="1">
    <source>
        <dbReference type="EMBL" id="AOS47553.1"/>
    </source>
</evidence>
<dbReference type="NCBIfam" id="TIGR01509">
    <property type="entry name" value="HAD-SF-IA-v3"/>
    <property type="match status" value="1"/>
</dbReference>
<organism evidence="1 2">
    <name type="scientific">Pauljensenia hongkongensis</name>
    <dbReference type="NCBI Taxonomy" id="178339"/>
    <lineage>
        <taxon>Bacteria</taxon>
        <taxon>Bacillati</taxon>
        <taxon>Actinomycetota</taxon>
        <taxon>Actinomycetes</taxon>
        <taxon>Actinomycetales</taxon>
        <taxon>Actinomycetaceae</taxon>
        <taxon>Pauljensenia</taxon>
    </lineage>
</organism>
<dbReference type="EMBL" id="CP017298">
    <property type="protein sequence ID" value="AOS47553.1"/>
    <property type="molecule type" value="Genomic_DNA"/>
</dbReference>
<dbReference type="CDD" id="cd02603">
    <property type="entry name" value="HAD_sEH-N_like"/>
    <property type="match status" value="1"/>
</dbReference>
<dbReference type="RefSeq" id="WP_009744039.1">
    <property type="nucleotide sequence ID" value="NZ_CP017298.1"/>
</dbReference>
<dbReference type="Gene3D" id="3.40.50.1000">
    <property type="entry name" value="HAD superfamily/HAD-like"/>
    <property type="match status" value="1"/>
</dbReference>
<dbReference type="OrthoDB" id="9797415at2"/>
<dbReference type="InterPro" id="IPR006439">
    <property type="entry name" value="HAD-SF_hydro_IA"/>
</dbReference>
<evidence type="ECO:0000313" key="2">
    <source>
        <dbReference type="Proteomes" id="UP000095214"/>
    </source>
</evidence>
<dbReference type="PANTHER" id="PTHR43611:SF3">
    <property type="entry name" value="FLAVIN MONONUCLEOTIDE HYDROLASE 1, CHLOROPLATIC"/>
    <property type="match status" value="1"/>
</dbReference>
<protein>
    <submittedName>
        <fullName evidence="1">Haloacid dehalogenase</fullName>
    </submittedName>
</protein>
<reference evidence="1 2" key="1">
    <citation type="submission" date="2016-09" db="EMBL/GenBank/DDBJ databases">
        <title>Complete genome sequence of Actinomyces hongkongensis HKU8.</title>
        <authorList>
            <person name="Gao Y.-X."/>
            <person name="Zhou Y.-Y."/>
            <person name="Xie Y."/>
            <person name="Wang M."/>
            <person name="Wang S.-J."/>
            <person name="Shen S.-G."/>
        </authorList>
    </citation>
    <scope>NUCLEOTIDE SEQUENCE [LARGE SCALE GENOMIC DNA]</scope>
    <source>
        <strain evidence="1 2">HKU8</strain>
    </source>
</reference>
<dbReference type="KEGG" id="phon:BH719_06595"/>
<dbReference type="SFLD" id="SFLDG01129">
    <property type="entry name" value="C1.5:_HAD__Beta-PGM__Phosphata"/>
    <property type="match status" value="1"/>
</dbReference>
<dbReference type="InterPro" id="IPR036412">
    <property type="entry name" value="HAD-like_sf"/>
</dbReference>
<name>A0A1D8B330_9ACTO</name>
<dbReference type="InterPro" id="IPR023214">
    <property type="entry name" value="HAD_sf"/>
</dbReference>
<dbReference type="Proteomes" id="UP000095214">
    <property type="component" value="Chromosome"/>
</dbReference>